<dbReference type="Gene3D" id="3.40.33.10">
    <property type="entry name" value="CAP"/>
    <property type="match status" value="1"/>
</dbReference>
<evidence type="ECO:0000259" key="2">
    <source>
        <dbReference type="Pfam" id="PF00188"/>
    </source>
</evidence>
<evidence type="ECO:0000313" key="5">
    <source>
        <dbReference type="Proteomes" id="UP000552038"/>
    </source>
</evidence>
<dbReference type="PANTHER" id="PTHR31157">
    <property type="entry name" value="SCP DOMAIN-CONTAINING PROTEIN"/>
    <property type="match status" value="1"/>
</dbReference>
<comment type="caution">
    <text evidence="4">The sequence shown here is derived from an EMBL/GenBank/DDBJ whole genome shotgun (WGS) entry which is preliminary data.</text>
</comment>
<dbReference type="CDD" id="cd05379">
    <property type="entry name" value="CAP_bacterial"/>
    <property type="match status" value="1"/>
</dbReference>
<dbReference type="Proteomes" id="UP000552038">
    <property type="component" value="Unassembled WGS sequence"/>
</dbReference>
<gene>
    <name evidence="4" type="ORF">HMI46_22460</name>
</gene>
<keyword evidence="1" id="KW-1133">Transmembrane helix</keyword>
<accession>A0AAP7DL44</accession>
<dbReference type="Pfam" id="PF00188">
    <property type="entry name" value="CAP"/>
    <property type="match status" value="1"/>
</dbReference>
<dbReference type="AlphaFoldDB" id="A0AAP7DL44"/>
<dbReference type="InterPro" id="IPR029410">
    <property type="entry name" value="CAP_assoc"/>
</dbReference>
<proteinExistence type="predicted"/>
<organism evidence="4 5">
    <name type="scientific">Paenibacillus alvei</name>
    <name type="common">Bacillus alvei</name>
    <dbReference type="NCBI Taxonomy" id="44250"/>
    <lineage>
        <taxon>Bacteria</taxon>
        <taxon>Bacillati</taxon>
        <taxon>Bacillota</taxon>
        <taxon>Bacilli</taxon>
        <taxon>Bacillales</taxon>
        <taxon>Paenibacillaceae</taxon>
        <taxon>Paenibacillus</taxon>
    </lineage>
</organism>
<reference evidence="4 5" key="1">
    <citation type="submission" date="2020-05" db="EMBL/GenBank/DDBJ databases">
        <title>Whole genome sequencing and identification of novel metabolites from Paenibacillus alvei strain JR949.</title>
        <authorList>
            <person name="Rajendhran J."/>
            <person name="Sree Pranav P."/>
            <person name="Mahalakshmi B."/>
            <person name="Karthikeyan R."/>
        </authorList>
    </citation>
    <scope>NUCLEOTIDE SEQUENCE [LARGE SCALE GENOMIC DNA]</scope>
    <source>
        <strain evidence="4 5">JR949</strain>
    </source>
</reference>
<dbReference type="EMBL" id="JABFOR010000041">
    <property type="protein sequence ID" value="NOJ73299.1"/>
    <property type="molecule type" value="Genomic_DNA"/>
</dbReference>
<dbReference type="RefSeq" id="WP_171418933.1">
    <property type="nucleotide sequence ID" value="NZ_JABFOR010000041.1"/>
</dbReference>
<feature type="transmembrane region" description="Helical" evidence="1">
    <location>
        <begin position="30"/>
        <end position="52"/>
    </location>
</feature>
<feature type="domain" description="SCP" evidence="2">
    <location>
        <begin position="234"/>
        <end position="348"/>
    </location>
</feature>
<dbReference type="PANTHER" id="PTHR31157:SF1">
    <property type="entry name" value="SCP DOMAIN-CONTAINING PROTEIN"/>
    <property type="match status" value="1"/>
</dbReference>
<dbReference type="InterPro" id="IPR014044">
    <property type="entry name" value="CAP_dom"/>
</dbReference>
<keyword evidence="1" id="KW-0812">Transmembrane</keyword>
<evidence type="ECO:0000313" key="4">
    <source>
        <dbReference type="EMBL" id="NOJ73299.1"/>
    </source>
</evidence>
<evidence type="ECO:0000259" key="3">
    <source>
        <dbReference type="Pfam" id="PF14504"/>
    </source>
</evidence>
<protein>
    <submittedName>
        <fullName evidence="4">CAP domain-containing protein</fullName>
    </submittedName>
</protein>
<sequence length="353" mass="39127">MRTRCIATKDNNATIQQQNKPWLACRKRRITLLVSASMLFGMFISQPALYAADKLSGSGTPSLEKVNAPQTAAINVQGISMGMSEKQLIERLGQPARKDLSEYGFQWYIYNQDYKQYVQVGVRNHEVVALYTNAKGSYGSIGFGATKQEVAAAFGTSLSSIKKGNTIYHYRDNGGKYSLHKVGNAYATVFYDMNQRGTVTAVQFISEEVELSFKGYFGTPSEQLRTSFEQQVFDLANAVRVRNGEKPLQWNDKIAGTARKHSGDMGRRNFFDHNNPDGKSPFDRIKADGIVYKSAGENIAAGQTSAIFVHENWMNSKGHRANILGGFSSIGVGVFFGGPSKVYYTQNFFTPQS</sequence>
<evidence type="ECO:0000256" key="1">
    <source>
        <dbReference type="SAM" id="Phobius"/>
    </source>
</evidence>
<name>A0AAP7DL44_PAEAL</name>
<dbReference type="SUPFAM" id="SSF55797">
    <property type="entry name" value="PR-1-like"/>
    <property type="match status" value="1"/>
</dbReference>
<dbReference type="Pfam" id="PF14504">
    <property type="entry name" value="CAP_assoc_N"/>
    <property type="match status" value="1"/>
</dbReference>
<dbReference type="InterPro" id="IPR035940">
    <property type="entry name" value="CAP_sf"/>
</dbReference>
<feature type="domain" description="CAP-associated" evidence="3">
    <location>
        <begin position="81"/>
        <end position="216"/>
    </location>
</feature>
<keyword evidence="1" id="KW-0472">Membrane</keyword>